<protein>
    <submittedName>
        <fullName evidence="1">Uncharacterized protein</fullName>
    </submittedName>
</protein>
<accession>A0ABU8R255</accession>
<evidence type="ECO:0000313" key="1">
    <source>
        <dbReference type="EMBL" id="MEJ5903935.1"/>
    </source>
</evidence>
<dbReference type="RefSeq" id="WP_339548826.1">
    <property type="nucleotide sequence ID" value="NZ_JBBHLD010000003.1"/>
</dbReference>
<sequence length="176" mass="19242">MNTAIQDAKRAVADAQHRVDALVHQRDSIAAELLVAEAALRTAHTALNQIKGADHKALIAARKDELAQLRDRIEQAKQPKAAKVDQVQEWLDRLNWVPISLGVHLASTGQIGLAADQMAELDDNANARFRVQAERLVTNKAWPGLSEDTRFDSLNAALSAARDEQLRIFADAAGAR</sequence>
<reference evidence="1 2" key="1">
    <citation type="submission" date="2024-02" db="EMBL/GenBank/DDBJ databases">
        <title>Identification of pathogenicity and growth-promoting functions of Pseudomonas putida variants.</title>
        <authorList>
            <person name="Sun J."/>
        </authorList>
    </citation>
    <scope>NUCLEOTIDE SEQUENCE [LARGE SCALE GENOMIC DNA]</scope>
    <source>
        <strain evidence="1 2">A04</strain>
    </source>
</reference>
<keyword evidence="2" id="KW-1185">Reference proteome</keyword>
<organism evidence="1 2">
    <name type="scientific">Pseudomonas kermanshahensis</name>
    <dbReference type="NCBI Taxonomy" id="2745482"/>
    <lineage>
        <taxon>Bacteria</taxon>
        <taxon>Pseudomonadati</taxon>
        <taxon>Pseudomonadota</taxon>
        <taxon>Gammaproteobacteria</taxon>
        <taxon>Pseudomonadales</taxon>
        <taxon>Pseudomonadaceae</taxon>
        <taxon>Pseudomonas</taxon>
    </lineage>
</organism>
<proteinExistence type="predicted"/>
<gene>
    <name evidence="1" type="ORF">V7V80_04490</name>
</gene>
<evidence type="ECO:0000313" key="2">
    <source>
        <dbReference type="Proteomes" id="UP001377692"/>
    </source>
</evidence>
<dbReference type="Proteomes" id="UP001377692">
    <property type="component" value="Unassembled WGS sequence"/>
</dbReference>
<name>A0ABU8R255_9PSED</name>
<dbReference type="EMBL" id="JBBHLD010000003">
    <property type="protein sequence ID" value="MEJ5903935.1"/>
    <property type="molecule type" value="Genomic_DNA"/>
</dbReference>
<comment type="caution">
    <text evidence="1">The sequence shown here is derived from an EMBL/GenBank/DDBJ whole genome shotgun (WGS) entry which is preliminary data.</text>
</comment>